<dbReference type="eggNOG" id="COG1278">
    <property type="taxonomic scope" value="Bacteria"/>
</dbReference>
<evidence type="ECO:0000256" key="1">
    <source>
        <dbReference type="SAM" id="MobiDB-lite"/>
    </source>
</evidence>
<evidence type="ECO:0000313" key="3">
    <source>
        <dbReference type="EMBL" id="CCG98580.1"/>
    </source>
</evidence>
<keyword evidence="4" id="KW-1185">Reference proteome</keyword>
<dbReference type="Proteomes" id="UP000011058">
    <property type="component" value="Chromosome"/>
</dbReference>
<dbReference type="Pfam" id="PF00313">
    <property type="entry name" value="CSD"/>
    <property type="match status" value="1"/>
</dbReference>
<dbReference type="Gene3D" id="2.40.50.140">
    <property type="entry name" value="Nucleic acid-binding proteins"/>
    <property type="match status" value="1"/>
</dbReference>
<feature type="domain" description="CSD" evidence="2">
    <location>
        <begin position="84"/>
        <end position="145"/>
    </location>
</feature>
<dbReference type="PROSITE" id="PS51857">
    <property type="entry name" value="CSD_2"/>
    <property type="match status" value="1"/>
</dbReference>
<dbReference type="InterPro" id="IPR002059">
    <property type="entry name" value="CSP_DNA-bd"/>
</dbReference>
<dbReference type="OrthoDB" id="1493235at2"/>
<feature type="compositionally biased region" description="Basic and acidic residues" evidence="1">
    <location>
        <begin position="19"/>
        <end position="29"/>
    </location>
</feature>
<evidence type="ECO:0000259" key="2">
    <source>
        <dbReference type="PROSITE" id="PS51857"/>
    </source>
</evidence>
<dbReference type="GO" id="GO:0003677">
    <property type="term" value="F:DNA binding"/>
    <property type="evidence" value="ECO:0007669"/>
    <property type="project" value="UniProtKB-KW"/>
</dbReference>
<organism evidence="3 4">
    <name type="scientific">Fibrella aestuarina BUZ 2</name>
    <dbReference type="NCBI Taxonomy" id="1166018"/>
    <lineage>
        <taxon>Bacteria</taxon>
        <taxon>Pseudomonadati</taxon>
        <taxon>Bacteroidota</taxon>
        <taxon>Cytophagia</taxon>
        <taxon>Cytophagales</taxon>
        <taxon>Spirosomataceae</taxon>
        <taxon>Fibrella</taxon>
    </lineage>
</organism>
<dbReference type="AlphaFoldDB" id="I0K377"/>
<feature type="region of interest" description="Disordered" evidence="1">
    <location>
        <begin position="1"/>
        <end position="34"/>
    </location>
</feature>
<dbReference type="KEGG" id="fae:FAES_0569"/>
<gene>
    <name evidence="3" type="ORF">FAES_0569</name>
</gene>
<dbReference type="SUPFAM" id="SSF50249">
    <property type="entry name" value="Nucleic acid-binding proteins"/>
    <property type="match status" value="1"/>
</dbReference>
<accession>I0K377</accession>
<sequence length="148" mass="16962">METFSKKEKEKLRQKKRKDKEEKREERKATAKKGLSLEEMMVYVDENGNITSTPPDPKRRRDINQEDIQIGVQRQEDREAEDPIRQGVVTFFNASKGYGFIRDLKSQESIFVHMNGLVDAITEKDKVTFEITMTPKGASAIGVKKVAA</sequence>
<protein>
    <submittedName>
        <fullName evidence="3">Cold-shock DNA-binding domain protein</fullName>
    </submittedName>
</protein>
<dbReference type="RefSeq" id="WP_015329680.1">
    <property type="nucleotide sequence ID" value="NC_020054.1"/>
</dbReference>
<feature type="compositionally biased region" description="Basic and acidic residues" evidence="1">
    <location>
        <begin position="1"/>
        <end position="11"/>
    </location>
</feature>
<dbReference type="PATRIC" id="fig|1166018.3.peg.578"/>
<evidence type="ECO:0000313" key="4">
    <source>
        <dbReference type="Proteomes" id="UP000011058"/>
    </source>
</evidence>
<dbReference type="SMART" id="SM00357">
    <property type="entry name" value="CSP"/>
    <property type="match status" value="1"/>
</dbReference>
<dbReference type="InterPro" id="IPR012340">
    <property type="entry name" value="NA-bd_OB-fold"/>
</dbReference>
<dbReference type="HOGENOM" id="CLU_128058_1_0_10"/>
<reference evidence="3 4" key="1">
    <citation type="journal article" date="2012" name="J. Bacteriol.">
        <title>Genome Sequence of Fibrella aestuarina BUZ 2T, a Filamentous Marine Bacterium.</title>
        <authorList>
            <person name="Filippini M."/>
            <person name="Qi W."/>
            <person name="Blom J."/>
            <person name="Goesmann A."/>
            <person name="Smits T.H."/>
            <person name="Bagheri H.C."/>
        </authorList>
    </citation>
    <scope>NUCLEOTIDE SEQUENCE [LARGE SCALE GENOMIC DNA]</scope>
    <source>
        <strain evidence="4">BUZ 2T</strain>
    </source>
</reference>
<name>I0K377_9BACT</name>
<dbReference type="GO" id="GO:0005829">
    <property type="term" value="C:cytosol"/>
    <property type="evidence" value="ECO:0007669"/>
    <property type="project" value="UniProtKB-ARBA"/>
</dbReference>
<proteinExistence type="predicted"/>
<dbReference type="EMBL" id="HE796683">
    <property type="protein sequence ID" value="CCG98580.1"/>
    <property type="molecule type" value="Genomic_DNA"/>
</dbReference>
<keyword evidence="3" id="KW-0238">DNA-binding</keyword>
<dbReference type="InterPro" id="IPR011129">
    <property type="entry name" value="CSD"/>
</dbReference>
<dbReference type="STRING" id="1166018.FAES_0569"/>
<dbReference type="CDD" id="cd04458">
    <property type="entry name" value="CSP_CDS"/>
    <property type="match status" value="1"/>
</dbReference>